<accession>W9EG45</accession>
<proteinExistence type="predicted"/>
<evidence type="ECO:0000313" key="1">
    <source>
        <dbReference type="EMBL" id="ETO40241.1"/>
    </source>
</evidence>
<dbReference type="PATRIC" id="fig|1221538.3.peg.860"/>
<protein>
    <recommendedName>
        <fullName evidence="3">Ubiquitin-like domain-containing protein</fullName>
    </recommendedName>
</protein>
<evidence type="ECO:0000313" key="2">
    <source>
        <dbReference type="Proteomes" id="UP000019474"/>
    </source>
</evidence>
<dbReference type="Proteomes" id="UP000019474">
    <property type="component" value="Unassembled WGS sequence"/>
</dbReference>
<dbReference type="AlphaFoldDB" id="W9EG45"/>
<name>W9EG45_9LACO</name>
<evidence type="ECO:0008006" key="3">
    <source>
        <dbReference type="Google" id="ProtNLM"/>
    </source>
</evidence>
<dbReference type="EMBL" id="ALXG01000035">
    <property type="protein sequence ID" value="ETO40241.1"/>
    <property type="molecule type" value="Genomic_DNA"/>
</dbReference>
<sequence>MSNYINVEIREPIQQRSLDLRISRNLTLKELKKLIAPVIFQAGLSKNDAYKLRVVNKNGFFILPLKDYAISDGDVFMIDYDEGGTQDA</sequence>
<keyword evidence="2" id="KW-1185">Reference proteome</keyword>
<gene>
    <name evidence="1" type="ORF">B808_852</name>
</gene>
<reference evidence="1 2" key="1">
    <citation type="submission" date="2012-08" db="EMBL/GenBank/DDBJ databases">
        <title>Genome sequencing of Lactobacillus florum 8D.</title>
        <authorList>
            <person name="Kim E.B."/>
            <person name="Marco M.L."/>
        </authorList>
    </citation>
    <scope>NUCLEOTIDE SEQUENCE [LARGE SCALE GENOMIC DNA]</scope>
    <source>
        <strain evidence="1 2">8D</strain>
    </source>
</reference>
<dbReference type="RefSeq" id="WP_035422153.1">
    <property type="nucleotide sequence ID" value="NZ_ALXG01000035.1"/>
</dbReference>
<organism evidence="1 2">
    <name type="scientific">Fructilactobacillus florum 8D</name>
    <dbReference type="NCBI Taxonomy" id="1221538"/>
    <lineage>
        <taxon>Bacteria</taxon>
        <taxon>Bacillati</taxon>
        <taxon>Bacillota</taxon>
        <taxon>Bacilli</taxon>
        <taxon>Lactobacillales</taxon>
        <taxon>Lactobacillaceae</taxon>
        <taxon>Fructilactobacillus</taxon>
    </lineage>
</organism>
<comment type="caution">
    <text evidence="1">The sequence shown here is derived from an EMBL/GenBank/DDBJ whole genome shotgun (WGS) entry which is preliminary data.</text>
</comment>
<dbReference type="Gene3D" id="3.10.20.90">
    <property type="entry name" value="Phosphatidylinositol 3-kinase Catalytic Subunit, Chain A, domain 1"/>
    <property type="match status" value="1"/>
</dbReference>